<feature type="compositionally biased region" description="Low complexity" evidence="2">
    <location>
        <begin position="984"/>
        <end position="998"/>
    </location>
</feature>
<gene>
    <name evidence="4" type="ORF">EMPS_00484</name>
</gene>
<feature type="compositionally biased region" description="Low complexity" evidence="2">
    <location>
        <begin position="232"/>
        <end position="254"/>
    </location>
</feature>
<evidence type="ECO:0000256" key="1">
    <source>
        <dbReference type="SAM" id="Coils"/>
    </source>
</evidence>
<accession>A0A9P3LRP4</accession>
<keyword evidence="3" id="KW-0472">Membrane</keyword>
<protein>
    <submittedName>
        <fullName evidence="4">Uncharacterized protein</fullName>
    </submittedName>
</protein>
<feature type="compositionally biased region" description="Polar residues" evidence="2">
    <location>
        <begin position="953"/>
        <end position="975"/>
    </location>
</feature>
<dbReference type="EMBL" id="BQFW01000001">
    <property type="protein sequence ID" value="GJJ68138.1"/>
    <property type="molecule type" value="Genomic_DNA"/>
</dbReference>
<feature type="compositionally biased region" description="Polar residues" evidence="2">
    <location>
        <begin position="1819"/>
        <end position="1832"/>
    </location>
</feature>
<proteinExistence type="predicted"/>
<feature type="compositionally biased region" description="Basic and acidic residues" evidence="2">
    <location>
        <begin position="2317"/>
        <end position="2328"/>
    </location>
</feature>
<feature type="region of interest" description="Disordered" evidence="2">
    <location>
        <begin position="635"/>
        <end position="756"/>
    </location>
</feature>
<feature type="compositionally biased region" description="Polar residues" evidence="2">
    <location>
        <begin position="1873"/>
        <end position="1885"/>
    </location>
</feature>
<name>A0A9P3LRP4_9FUNG</name>
<feature type="compositionally biased region" description="Low complexity" evidence="2">
    <location>
        <begin position="781"/>
        <end position="813"/>
    </location>
</feature>
<feature type="region of interest" description="Disordered" evidence="2">
    <location>
        <begin position="412"/>
        <end position="458"/>
    </location>
</feature>
<feature type="region of interest" description="Disordered" evidence="2">
    <location>
        <begin position="1019"/>
        <end position="1053"/>
    </location>
</feature>
<feature type="region of interest" description="Disordered" evidence="2">
    <location>
        <begin position="781"/>
        <end position="874"/>
    </location>
</feature>
<evidence type="ECO:0000256" key="3">
    <source>
        <dbReference type="SAM" id="Phobius"/>
    </source>
</evidence>
<dbReference type="OrthoDB" id="2436652at2759"/>
<keyword evidence="3" id="KW-1133">Transmembrane helix</keyword>
<feature type="compositionally biased region" description="Low complexity" evidence="2">
    <location>
        <begin position="1624"/>
        <end position="1648"/>
    </location>
</feature>
<feature type="compositionally biased region" description="Polar residues" evidence="2">
    <location>
        <begin position="682"/>
        <end position="697"/>
    </location>
</feature>
<feature type="compositionally biased region" description="Low complexity" evidence="2">
    <location>
        <begin position="1807"/>
        <end position="1818"/>
    </location>
</feature>
<feature type="region of interest" description="Disordered" evidence="2">
    <location>
        <begin position="1872"/>
        <end position="2005"/>
    </location>
</feature>
<feature type="compositionally biased region" description="Polar residues" evidence="2">
    <location>
        <begin position="1780"/>
        <end position="1804"/>
    </location>
</feature>
<feature type="region of interest" description="Disordered" evidence="2">
    <location>
        <begin position="2055"/>
        <end position="2125"/>
    </location>
</feature>
<feature type="compositionally biased region" description="Polar residues" evidence="2">
    <location>
        <begin position="919"/>
        <end position="945"/>
    </location>
</feature>
<keyword evidence="1" id="KW-0175">Coiled coil</keyword>
<reference evidence="4" key="1">
    <citation type="submission" date="2021-11" db="EMBL/GenBank/DDBJ databases">
        <authorList>
            <person name="Herlambang A."/>
            <person name="Guo Y."/>
            <person name="Takashima Y."/>
            <person name="Nishizawa T."/>
        </authorList>
    </citation>
    <scope>NUCLEOTIDE SEQUENCE</scope>
    <source>
        <strain evidence="4">E1425</strain>
    </source>
</reference>
<feature type="compositionally biased region" description="Low complexity" evidence="2">
    <location>
        <begin position="1970"/>
        <end position="2005"/>
    </location>
</feature>
<keyword evidence="5" id="KW-1185">Reference proteome</keyword>
<feature type="compositionally biased region" description="Basic and acidic residues" evidence="2">
    <location>
        <begin position="1019"/>
        <end position="1030"/>
    </location>
</feature>
<evidence type="ECO:0000256" key="2">
    <source>
        <dbReference type="SAM" id="MobiDB-lite"/>
    </source>
</evidence>
<feature type="compositionally biased region" description="Basic and acidic residues" evidence="2">
    <location>
        <begin position="1591"/>
        <end position="1607"/>
    </location>
</feature>
<feature type="compositionally biased region" description="Low complexity" evidence="2">
    <location>
        <begin position="707"/>
        <end position="732"/>
    </location>
</feature>
<feature type="compositionally biased region" description="Basic and acidic residues" evidence="2">
    <location>
        <begin position="818"/>
        <end position="841"/>
    </location>
</feature>
<evidence type="ECO:0000313" key="4">
    <source>
        <dbReference type="EMBL" id="GJJ68138.1"/>
    </source>
</evidence>
<feature type="compositionally biased region" description="Basic and acidic residues" evidence="2">
    <location>
        <begin position="420"/>
        <end position="443"/>
    </location>
</feature>
<feature type="region of interest" description="Disordered" evidence="2">
    <location>
        <begin position="480"/>
        <end position="560"/>
    </location>
</feature>
<organism evidence="4 5">
    <name type="scientific">Entomortierella parvispora</name>
    <dbReference type="NCBI Taxonomy" id="205924"/>
    <lineage>
        <taxon>Eukaryota</taxon>
        <taxon>Fungi</taxon>
        <taxon>Fungi incertae sedis</taxon>
        <taxon>Mucoromycota</taxon>
        <taxon>Mortierellomycotina</taxon>
        <taxon>Mortierellomycetes</taxon>
        <taxon>Mortierellales</taxon>
        <taxon>Mortierellaceae</taxon>
        <taxon>Entomortierella</taxon>
    </lineage>
</organism>
<reference evidence="4" key="2">
    <citation type="journal article" date="2022" name="Microbiol. Resour. Announc.">
        <title>Whole-Genome Sequence of Entomortierella parvispora E1425, a Mucoromycotan Fungus Associated with Burkholderiaceae-Related Endosymbiotic Bacteria.</title>
        <authorList>
            <person name="Herlambang A."/>
            <person name="Guo Y."/>
            <person name="Takashima Y."/>
            <person name="Narisawa K."/>
            <person name="Ohta H."/>
            <person name="Nishizawa T."/>
        </authorList>
    </citation>
    <scope>NUCLEOTIDE SEQUENCE</scope>
    <source>
        <strain evidence="4">E1425</strain>
    </source>
</reference>
<feature type="region of interest" description="Disordered" evidence="2">
    <location>
        <begin position="2274"/>
        <end position="2328"/>
    </location>
</feature>
<feature type="compositionally biased region" description="Basic and acidic residues" evidence="2">
    <location>
        <begin position="1663"/>
        <end position="1688"/>
    </location>
</feature>
<feature type="compositionally biased region" description="Low complexity" evidence="2">
    <location>
        <begin position="654"/>
        <end position="681"/>
    </location>
</feature>
<evidence type="ECO:0000313" key="5">
    <source>
        <dbReference type="Proteomes" id="UP000827284"/>
    </source>
</evidence>
<feature type="region of interest" description="Disordered" evidence="2">
    <location>
        <begin position="1585"/>
        <end position="1702"/>
    </location>
</feature>
<feature type="region of interest" description="Disordered" evidence="2">
    <location>
        <begin position="205"/>
        <end position="292"/>
    </location>
</feature>
<feature type="compositionally biased region" description="Basic residues" evidence="2">
    <location>
        <begin position="1649"/>
        <end position="1659"/>
    </location>
</feature>
<comment type="caution">
    <text evidence="4">The sequence shown here is derived from an EMBL/GenBank/DDBJ whole genome shotgun (WGS) entry which is preliminary data.</text>
</comment>
<dbReference type="Proteomes" id="UP000827284">
    <property type="component" value="Unassembled WGS sequence"/>
</dbReference>
<keyword evidence="3" id="KW-0812">Transmembrane</keyword>
<feature type="region of interest" description="Disordered" evidence="2">
    <location>
        <begin position="919"/>
        <end position="1001"/>
    </location>
</feature>
<feature type="region of interest" description="Disordered" evidence="2">
    <location>
        <begin position="1756"/>
        <end position="1832"/>
    </location>
</feature>
<feature type="coiled-coil region" evidence="1">
    <location>
        <begin position="1215"/>
        <end position="1242"/>
    </location>
</feature>
<feature type="compositionally biased region" description="Acidic residues" evidence="2">
    <location>
        <begin position="1757"/>
        <end position="1769"/>
    </location>
</feature>
<feature type="transmembrane region" description="Helical" evidence="3">
    <location>
        <begin position="180"/>
        <end position="204"/>
    </location>
</feature>
<feature type="compositionally biased region" description="Polar residues" evidence="2">
    <location>
        <begin position="845"/>
        <end position="869"/>
    </location>
</feature>
<feature type="compositionally biased region" description="Polar residues" evidence="2">
    <location>
        <begin position="1929"/>
        <end position="1941"/>
    </location>
</feature>
<feature type="compositionally biased region" description="Basic and acidic residues" evidence="2">
    <location>
        <begin position="2089"/>
        <end position="2098"/>
    </location>
</feature>
<sequence length="2328" mass="240581">MEHEVKAQAKKAIDTLYGWFFNGPAYDPFSSSSSATACVKNYENMGPLGGGAGADGGAGYFFGSYAEKLQDKVAAVVSTASSVAANAAASYINGVAGNGNGNAFGASSRTPNVASHAASSSSSAGGGNDHSLLSTLQSFTQPEFWQQLSPSSVVDRVVEEVQTRFGLHHWAETLNIEPHILLMLLLLLPLFLLFLSTYLCLGAGHSSKEDRPRSPGQKTDPAQVGGSGNKQGQGSSSSSKQGGGSSSSSTSSSAGKGGKNRRGSKKGGAQDNAGSAGQQGGSSSHQHQLGNSNGIDSWATLLGSTGRLGAEAQSFKPVDIVAGFNQGTTNKDHLAAKEGPNSDLVASGDVAESHPTQTLANESTQNSRHGSAVHGEGIVSTIMEDIVGQSDAQQEQTEIGKDNREKYVNEETEAAAAAASEKDGRQSTDKAHRSSADMNKATKADQSSSGTDSSSWKPMAELHETNADYLESHQHIFAPGAQQPQQEKKRAGAGSGPAGPGSDSLESPSMRTRTRTPRAHSFKEADRHRHQPHISSHSRAFGKTGGSSSSNGRQHGQDAPQSGFAFKIMEFAQNNPMWKNLDGISGGVLGATLATVAMLTNTAEAATNTLKGNLPQSWSELGEELKDSFSEALDEGMEGSGIDQDEGWGFSKTSGQAQSSSHASSSLSTAPSFATSAPSHAKQSNVDTHSKASSSHIGSVFGKGKQTSNASSTAKSGKASTSSSSAASTDASGIPATKEPARAANAPRLRRRSVAQGQPGLANAVAAAAATAGSAAAANAANSHKDSTGTANVNASNTSNTAPSAPIAAPKSASHSKVSTEDISARPNPKLEQKTKAKVEESEPASATPTLSSTKQHTSVGLSGGQARSNSEKAKDNIAESIDLSQSRAHSSGSSTVTAGLNVKGVASKIDAVAAHNVANASKSWPKSSTATQGDNKGADMSNNAGAADWAPDSSSHGAISGSNKHQEKTTSSSKATDDKQHGSSTSASFKNTSSATADAASKVQKVFNEAPAHIKKVAEESKKSVDSSLKKAGHTAQQAAGSTKHAAKDASQVAKKAKHLVQEVADSTEHAAREASQAFSRAKDSTAKKTAGAIKQMEETATKVDSAAKQAVHDAKAIAGQIADQTKEDLQSAVKVASKVKGAAIQDVKAMSTKADDAAQQAAKEAKAIVDQAVEQGKSSVQAAIHGAKDAVAKGEAALQTTAHDAKAIAGQIADQTKEDLQSAIHDVKAMSAEVDEAAQQAAKEAKAIVGQAVEQGKSSVQAAIHSAQDAVAKGEAVLQVAAHGAEKNVESALGLAREAAGAVVKDMVGTVEGAEELILQAAHVAHDSLGKTIHQAIETVDAAVESAQNVKKSAVNTVQSTFSSIEGTVSGAVHAVPKTVHDAEATVLNMAQMSTEAASKSLHKSAHDAREAAENAVAKARETIGSAVGAAQKTKDAVVYGAQEGVKQAEFAAKTVALGARKSVDGAIGTAYQAKDAAVQRASQAAQGAVHQAKANVDSAIGAAKNAIVQNVVTPVRQAEHMLGSAVEIGRGTVEAAIQGAREAAEKYEQDSKRTARKSSHAAKIVMDNALATAYETEDHVAQSLKSAATREETKAQKGSHDAKSTLDSALSKAHKTEEIVAKSIKGATAGKSSSSASSSASGQSKSKGRSSSKKKASLTLDHDDYVYRNKDGDRVSEEQADKDSDKDEDDDQSKGAGGNSIFASAPSILHHAKVAASAIVAKAADVGYENFDNAKHMIEEMVDNFTENIAGHEEPEENDQDDDEVQSDCLEHAPSHSPKTLAQSAQTEANASSATVNVTKKATSESSSRTSGRSSLATHSSRGVLGTAQNTVSGATDSLADVADNVSEMITGAKSSVSKAVKEVKEIATETISRGSSPTQAHANVPAHAATSSPLTRSAEVHAAVSSQVTSASPAEKHSKPAIGQQYASQPSTKSATGANKKKPSADDKGNQDSKAGGNKANKRQNKANQKNASKTTASSMAPTASTTTSSESKAHESSSGANLKDINLAAAASHTEVHVPEEGHAYKPNLKSHHYDKDGFIVVEDPDLVQEEEKKKTTTTAATSSLSSHLLKQVEKHAAHQKKLQPKDPKHLHVDTPAVSRPESAASHRSGVSSVLHTSTEPGLSYSGAVQLNVNENDHGAAIGVSEIFIAGRPQPLPHSQATRAQDLHQNDSLFSSENFVVAPVAHHDHHHHLDLTHNDDHEVGHLSETLRSHGEHHKQGLEKEKPVHHLLQHVIHPHDARQPQFLSGGIVGAGAPATTTLSFEHGHGELQGVVGKKSNKTQTRDGKHDSAQAPQQQFTIDQHGKKVPVSEAARRDSGFDLLM</sequence>
<feature type="compositionally biased region" description="Low complexity" evidence="2">
    <location>
        <begin position="2062"/>
        <end position="2075"/>
    </location>
</feature>
<feature type="compositionally biased region" description="Low complexity" evidence="2">
    <location>
        <begin position="267"/>
        <end position="292"/>
    </location>
</feature>
<feature type="compositionally biased region" description="Polar residues" evidence="2">
    <location>
        <begin position="2114"/>
        <end position="2125"/>
    </location>
</feature>